<feature type="compositionally biased region" description="Polar residues" evidence="1">
    <location>
        <begin position="371"/>
        <end position="388"/>
    </location>
</feature>
<dbReference type="CDD" id="cd18719">
    <property type="entry name" value="PIN_Zc3h12a-N4BP1-like"/>
    <property type="match status" value="1"/>
</dbReference>
<dbReference type="FunFam" id="3.40.50.11980:FF:000001">
    <property type="entry name" value="ZC3H12A isoform 1"/>
    <property type="match status" value="1"/>
</dbReference>
<dbReference type="GO" id="GO:0004521">
    <property type="term" value="F:RNA endonuclease activity"/>
    <property type="evidence" value="ECO:0007669"/>
    <property type="project" value="TreeGrafter"/>
</dbReference>
<feature type="compositionally biased region" description="Acidic residues" evidence="1">
    <location>
        <begin position="431"/>
        <end position="441"/>
    </location>
</feature>
<evidence type="ECO:0000256" key="1">
    <source>
        <dbReference type="SAM" id="MobiDB-lite"/>
    </source>
</evidence>
<dbReference type="Proteomes" id="UP000678393">
    <property type="component" value="Unassembled WGS sequence"/>
</dbReference>
<proteinExistence type="predicted"/>
<evidence type="ECO:0000259" key="2">
    <source>
        <dbReference type="Pfam" id="PF11977"/>
    </source>
</evidence>
<feature type="compositionally biased region" description="Pro residues" evidence="1">
    <location>
        <begin position="447"/>
        <end position="463"/>
    </location>
</feature>
<dbReference type="PANTHER" id="PTHR12876">
    <property type="entry name" value="N4BP1-RELATED"/>
    <property type="match status" value="1"/>
</dbReference>
<dbReference type="AlphaFoldDB" id="A0A8S3ZHU8"/>
<protein>
    <recommendedName>
        <fullName evidence="6">RNase NYN domain-containing protein</fullName>
    </recommendedName>
</protein>
<feature type="region of interest" description="Disordered" evidence="1">
    <location>
        <begin position="277"/>
        <end position="311"/>
    </location>
</feature>
<evidence type="ECO:0000259" key="3">
    <source>
        <dbReference type="Pfam" id="PF23050"/>
    </source>
</evidence>
<dbReference type="Pfam" id="PF11977">
    <property type="entry name" value="RNase_Zc3h12a"/>
    <property type="match status" value="1"/>
</dbReference>
<feature type="domain" description="N4BP1 first type I KH-domain" evidence="3">
    <location>
        <begin position="11"/>
        <end position="74"/>
    </location>
</feature>
<evidence type="ECO:0000313" key="4">
    <source>
        <dbReference type="EMBL" id="CAG5128879.1"/>
    </source>
</evidence>
<dbReference type="InterPro" id="IPR021869">
    <property type="entry name" value="RNase_Zc3h12_NYN"/>
</dbReference>
<dbReference type="EMBL" id="CAJHNH020003246">
    <property type="protein sequence ID" value="CAG5128879.1"/>
    <property type="molecule type" value="Genomic_DNA"/>
</dbReference>
<dbReference type="Gene3D" id="3.40.50.11980">
    <property type="match status" value="1"/>
</dbReference>
<dbReference type="InterPro" id="IPR051101">
    <property type="entry name" value="ZC3H12/N4BP1_RNase_Reg"/>
</dbReference>
<organism evidence="4 5">
    <name type="scientific">Candidula unifasciata</name>
    <dbReference type="NCBI Taxonomy" id="100452"/>
    <lineage>
        <taxon>Eukaryota</taxon>
        <taxon>Metazoa</taxon>
        <taxon>Spiralia</taxon>
        <taxon>Lophotrochozoa</taxon>
        <taxon>Mollusca</taxon>
        <taxon>Gastropoda</taxon>
        <taxon>Heterobranchia</taxon>
        <taxon>Euthyneura</taxon>
        <taxon>Panpulmonata</taxon>
        <taxon>Eupulmonata</taxon>
        <taxon>Stylommatophora</taxon>
        <taxon>Helicina</taxon>
        <taxon>Helicoidea</taxon>
        <taxon>Geomitridae</taxon>
        <taxon>Candidula</taxon>
    </lineage>
</organism>
<dbReference type="InterPro" id="IPR056629">
    <property type="entry name" value="KH_N4BP1_1st"/>
</dbReference>
<evidence type="ECO:0008006" key="6">
    <source>
        <dbReference type="Google" id="ProtNLM"/>
    </source>
</evidence>
<dbReference type="GO" id="GO:0005634">
    <property type="term" value="C:nucleus"/>
    <property type="evidence" value="ECO:0007669"/>
    <property type="project" value="TreeGrafter"/>
</dbReference>
<name>A0A8S3ZHU8_9EUPU</name>
<evidence type="ECO:0000313" key="5">
    <source>
        <dbReference type="Proteomes" id="UP000678393"/>
    </source>
</evidence>
<reference evidence="4" key="1">
    <citation type="submission" date="2021-04" db="EMBL/GenBank/DDBJ databases">
        <authorList>
            <consortium name="Molecular Ecology Group"/>
        </authorList>
    </citation>
    <scope>NUCLEOTIDE SEQUENCE</scope>
</reference>
<keyword evidence="5" id="KW-1185">Reference proteome</keyword>
<comment type="caution">
    <text evidence="4">The sequence shown here is derived from an EMBL/GenBank/DDBJ whole genome shotgun (WGS) entry which is preliminary data.</text>
</comment>
<dbReference type="PANTHER" id="PTHR12876:SF35">
    <property type="entry name" value="LD08718P-RELATED"/>
    <property type="match status" value="1"/>
</dbReference>
<dbReference type="GO" id="GO:0036464">
    <property type="term" value="C:cytoplasmic ribonucleoprotein granule"/>
    <property type="evidence" value="ECO:0007669"/>
    <property type="project" value="TreeGrafter"/>
</dbReference>
<accession>A0A8S3ZHU8</accession>
<dbReference type="OrthoDB" id="392925at2759"/>
<sequence>MELKTAAQSLEFVIDKAQAAFVQTAVERIAALFHVKVEFKDVFSGSAQHQQWISVTGTDDEANKAKDYILALVSPAVTIQMRNICGHPLFTANREEEIERTSGAALIKCEDDSLVISGTEFTVMLAQSMVDDLFSKTCAEVVDMDSKEVSESRVLDFGTDVYTKEVDGDQLRGNSSLNRNNSALTSVASQLPALTGAAIHYPDSNSTSDLFANSNRNAVTVSEQKLAGRPLFPHEYSLYASASAIYPGNLSVAPQYCSNGAVTRVFHTVNHVGDGAVPKTSSHVSGSPQQVGCSDLPMEGPKLDASSQSGSLQTKNQQAYLQFLGQSLHYSQADIEKGLAEYSMDDIVKPVEFLKTLNRIKAQRHGGGHPNISTGNRENPSMPQNSAASHRAATRDTQSQMTVNDYIDLDESVICMGSVSEDNDYVIVSSEDESGETDENMSDYPVAPHPPPSNYHKPAPPPHSELQITFRKEPTGRMDREVTLTNDSTTVGESSAVSQRQTGRRNLRYIIIDGSNVAMAHGNNRVFSVEGLRISINYFLKRGHDRITAFVPEWRRYSENQTSITGRALLEKLNQDGYVKFTPARRINGKTFACYDDRFILNLAEKEDGVIVSNDQFRDLCKERASYQNIVANRLLQFMFVGDHFMPPDDPLGRHGPHLDDFLRYPDFGPKPVWNGR</sequence>
<feature type="non-terminal residue" evidence="4">
    <location>
        <position position="1"/>
    </location>
</feature>
<feature type="domain" description="RNase NYN" evidence="2">
    <location>
        <begin position="507"/>
        <end position="661"/>
    </location>
</feature>
<feature type="region of interest" description="Disordered" evidence="1">
    <location>
        <begin position="363"/>
        <end position="398"/>
    </location>
</feature>
<gene>
    <name evidence="4" type="ORF">CUNI_LOCUS14437</name>
</gene>
<dbReference type="Pfam" id="PF23050">
    <property type="entry name" value="KH_N4BP1_1st"/>
    <property type="match status" value="1"/>
</dbReference>
<feature type="region of interest" description="Disordered" evidence="1">
    <location>
        <begin position="431"/>
        <end position="466"/>
    </location>
</feature>
<dbReference type="GO" id="GO:0003729">
    <property type="term" value="F:mRNA binding"/>
    <property type="evidence" value="ECO:0007669"/>
    <property type="project" value="TreeGrafter"/>
</dbReference>
<feature type="compositionally biased region" description="Polar residues" evidence="1">
    <location>
        <begin position="279"/>
        <end position="292"/>
    </location>
</feature>